<keyword evidence="1" id="KW-1133">Transmembrane helix</keyword>
<sequence length="140" mass="16202">MMPLVGDREERRRAAREAVVQARLEAERPWWQRRLFAWFISLPSRFWRSLKWWGRELGEGAFEVLLGLVALVFVLAVWMLGSWAWQTAPVPTGVLIAAAVAFLTFGGVEFFRDRRRGRLAMTAVIAFCFVALWVVPYVLF</sequence>
<reference evidence="3" key="1">
    <citation type="journal article" date="2019" name="Int. J. Syst. Evol. Microbiol.">
        <title>The Global Catalogue of Microorganisms (GCM) 10K type strain sequencing project: providing services to taxonomists for standard genome sequencing and annotation.</title>
        <authorList>
            <consortium name="The Broad Institute Genomics Platform"/>
            <consortium name="The Broad Institute Genome Sequencing Center for Infectious Disease"/>
            <person name="Wu L."/>
            <person name="Ma J."/>
        </authorList>
    </citation>
    <scope>NUCLEOTIDE SEQUENCE [LARGE SCALE GENOMIC DNA]</scope>
    <source>
        <strain evidence="3">JCM 17494</strain>
    </source>
</reference>
<keyword evidence="3" id="KW-1185">Reference proteome</keyword>
<keyword evidence="1" id="KW-0472">Membrane</keyword>
<dbReference type="Proteomes" id="UP001500711">
    <property type="component" value="Unassembled WGS sequence"/>
</dbReference>
<protein>
    <submittedName>
        <fullName evidence="2">Uncharacterized protein</fullName>
    </submittedName>
</protein>
<name>A0ABP7AS84_9PSEU</name>
<evidence type="ECO:0000313" key="2">
    <source>
        <dbReference type="EMBL" id="GAA3639507.1"/>
    </source>
</evidence>
<dbReference type="EMBL" id="BAABBE010000006">
    <property type="protein sequence ID" value="GAA3639507.1"/>
    <property type="molecule type" value="Genomic_DNA"/>
</dbReference>
<gene>
    <name evidence="2" type="ORF">GCM10022267_27450</name>
</gene>
<feature type="transmembrane region" description="Helical" evidence="1">
    <location>
        <begin position="93"/>
        <end position="112"/>
    </location>
</feature>
<feature type="transmembrane region" description="Helical" evidence="1">
    <location>
        <begin position="60"/>
        <end position="81"/>
    </location>
</feature>
<keyword evidence="1" id="KW-0812">Transmembrane</keyword>
<evidence type="ECO:0000313" key="3">
    <source>
        <dbReference type="Proteomes" id="UP001500711"/>
    </source>
</evidence>
<accession>A0ABP7AS84</accession>
<organism evidence="2 3">
    <name type="scientific">Lentzea roselyniae</name>
    <dbReference type="NCBI Taxonomy" id="531940"/>
    <lineage>
        <taxon>Bacteria</taxon>
        <taxon>Bacillati</taxon>
        <taxon>Actinomycetota</taxon>
        <taxon>Actinomycetes</taxon>
        <taxon>Pseudonocardiales</taxon>
        <taxon>Pseudonocardiaceae</taxon>
        <taxon>Lentzea</taxon>
    </lineage>
</organism>
<proteinExistence type="predicted"/>
<feature type="transmembrane region" description="Helical" evidence="1">
    <location>
        <begin position="119"/>
        <end position="139"/>
    </location>
</feature>
<comment type="caution">
    <text evidence="2">The sequence shown here is derived from an EMBL/GenBank/DDBJ whole genome shotgun (WGS) entry which is preliminary data.</text>
</comment>
<evidence type="ECO:0000256" key="1">
    <source>
        <dbReference type="SAM" id="Phobius"/>
    </source>
</evidence>